<evidence type="ECO:0000256" key="6">
    <source>
        <dbReference type="ARBA" id="ARBA00022989"/>
    </source>
</evidence>
<reference evidence="10 11" key="1">
    <citation type="submission" date="2018-05" db="EMBL/GenBank/DDBJ databases">
        <title>Genomic Encyclopedia of Type Strains, Phase IV (KMG-IV): sequencing the most valuable type-strain genomes for metagenomic binning, comparative biology and taxonomic classification.</title>
        <authorList>
            <person name="Goeker M."/>
        </authorList>
    </citation>
    <scope>NUCLEOTIDE SEQUENCE [LARGE SCALE GENOMIC DNA]</scope>
    <source>
        <strain evidence="10 11">DSM 103371</strain>
    </source>
</reference>
<feature type="transmembrane region" description="Helical" evidence="8">
    <location>
        <begin position="234"/>
        <end position="256"/>
    </location>
</feature>
<dbReference type="EMBL" id="QGGV01000010">
    <property type="protein sequence ID" value="PWK54845.1"/>
    <property type="molecule type" value="Genomic_DNA"/>
</dbReference>
<dbReference type="Proteomes" id="UP000245390">
    <property type="component" value="Unassembled WGS sequence"/>
</dbReference>
<feature type="domain" description="ABC transmembrane type-1" evidence="9">
    <location>
        <begin position="323"/>
        <end position="512"/>
    </location>
</feature>
<dbReference type="GO" id="GO:0005886">
    <property type="term" value="C:plasma membrane"/>
    <property type="evidence" value="ECO:0007669"/>
    <property type="project" value="UniProtKB-SubCell"/>
</dbReference>
<keyword evidence="2" id="KW-0813">Transport</keyword>
<dbReference type="RefSeq" id="WP_109760628.1">
    <property type="nucleotide sequence ID" value="NZ_CP034588.1"/>
</dbReference>
<dbReference type="CDD" id="cd06261">
    <property type="entry name" value="TM_PBP2"/>
    <property type="match status" value="2"/>
</dbReference>
<evidence type="ECO:0000259" key="9">
    <source>
        <dbReference type="PROSITE" id="PS50928"/>
    </source>
</evidence>
<keyword evidence="11" id="KW-1185">Reference proteome</keyword>
<evidence type="ECO:0000256" key="8">
    <source>
        <dbReference type="SAM" id="Phobius"/>
    </source>
</evidence>
<dbReference type="PANTHER" id="PTHR43357">
    <property type="entry name" value="INNER MEMBRANE ABC TRANSPORTER PERMEASE PROTEIN YDCV"/>
    <property type="match status" value="1"/>
</dbReference>
<dbReference type="PANTHER" id="PTHR43357:SF4">
    <property type="entry name" value="INNER MEMBRANE ABC TRANSPORTER PERMEASE PROTEIN YDCV"/>
    <property type="match status" value="1"/>
</dbReference>
<accession>A0A316G3B8</accession>
<keyword evidence="7 8" id="KW-0472">Membrane</keyword>
<organism evidence="10 11">
    <name type="scientific">Silicimonas algicola</name>
    <dbReference type="NCBI Taxonomy" id="1826607"/>
    <lineage>
        <taxon>Bacteria</taxon>
        <taxon>Pseudomonadati</taxon>
        <taxon>Pseudomonadota</taxon>
        <taxon>Alphaproteobacteria</taxon>
        <taxon>Rhodobacterales</taxon>
        <taxon>Paracoccaceae</taxon>
    </lineage>
</organism>
<evidence type="ECO:0000256" key="2">
    <source>
        <dbReference type="ARBA" id="ARBA00022448"/>
    </source>
</evidence>
<dbReference type="SUPFAM" id="SSF161098">
    <property type="entry name" value="MetI-like"/>
    <property type="match status" value="2"/>
</dbReference>
<feature type="domain" description="ABC transmembrane type-1" evidence="9">
    <location>
        <begin position="51"/>
        <end position="255"/>
    </location>
</feature>
<dbReference type="OrthoDB" id="7066776at2"/>
<feature type="transmembrane region" description="Helical" evidence="8">
    <location>
        <begin position="390"/>
        <end position="408"/>
    </location>
</feature>
<evidence type="ECO:0000256" key="4">
    <source>
        <dbReference type="ARBA" id="ARBA00022519"/>
    </source>
</evidence>
<comment type="subcellular location">
    <subcellularLocation>
        <location evidence="1">Cell inner membrane</location>
        <topology evidence="1">Multi-pass membrane protein</topology>
    </subcellularLocation>
</comment>
<feature type="transmembrane region" description="Helical" evidence="8">
    <location>
        <begin position="494"/>
        <end position="512"/>
    </location>
</feature>
<dbReference type="PROSITE" id="PS50928">
    <property type="entry name" value="ABC_TM1"/>
    <property type="match status" value="2"/>
</dbReference>
<name>A0A316G3B8_9RHOB</name>
<dbReference type="KEGG" id="salo:EF888_00705"/>
<dbReference type="InterPro" id="IPR000515">
    <property type="entry name" value="MetI-like"/>
</dbReference>
<evidence type="ECO:0000256" key="1">
    <source>
        <dbReference type="ARBA" id="ARBA00004429"/>
    </source>
</evidence>
<evidence type="ECO:0000313" key="11">
    <source>
        <dbReference type="Proteomes" id="UP000245390"/>
    </source>
</evidence>
<feature type="transmembrane region" description="Helical" evidence="8">
    <location>
        <begin position="361"/>
        <end position="384"/>
    </location>
</feature>
<gene>
    <name evidence="10" type="ORF">C8D95_110138</name>
</gene>
<feature type="transmembrane region" description="Helical" evidence="8">
    <location>
        <begin position="85"/>
        <end position="111"/>
    </location>
</feature>
<feature type="transmembrane region" description="Helical" evidence="8">
    <location>
        <begin position="287"/>
        <end position="306"/>
    </location>
</feature>
<keyword evidence="3" id="KW-1003">Cell membrane</keyword>
<keyword evidence="4" id="KW-0997">Cell inner membrane</keyword>
<evidence type="ECO:0000256" key="7">
    <source>
        <dbReference type="ARBA" id="ARBA00023136"/>
    </source>
</evidence>
<feature type="transmembrane region" description="Helical" evidence="8">
    <location>
        <begin position="55"/>
        <end position="73"/>
    </location>
</feature>
<evidence type="ECO:0000313" key="10">
    <source>
        <dbReference type="EMBL" id="PWK54845.1"/>
    </source>
</evidence>
<feature type="transmembrane region" description="Helical" evidence="8">
    <location>
        <begin position="449"/>
        <end position="471"/>
    </location>
</feature>
<proteinExistence type="predicted"/>
<dbReference type="GO" id="GO:0055085">
    <property type="term" value="P:transmembrane transport"/>
    <property type="evidence" value="ECO:0007669"/>
    <property type="project" value="InterPro"/>
</dbReference>
<dbReference type="Gene3D" id="1.10.3720.10">
    <property type="entry name" value="MetI-like"/>
    <property type="match status" value="2"/>
</dbReference>
<comment type="caution">
    <text evidence="10">The sequence shown here is derived from an EMBL/GenBank/DDBJ whole genome shotgun (WGS) entry which is preliminary data.</text>
</comment>
<evidence type="ECO:0000256" key="5">
    <source>
        <dbReference type="ARBA" id="ARBA00022692"/>
    </source>
</evidence>
<sequence length="521" mass="54315">MADRAQPLGPGGWAGVAGAAAIPVLILACTGALVWRAEPGSGLSPSDWAAIRFTLWQAVLSAVLSVGLAIPVARALSRRRFVGRGALVTLLGAPFLLPVIVAVFGLIAIFGRNGLLNGALALAGLPAVSVYGLHGVVLAHVFFNIPLATRLILQGWQEIPAERFRLAATLDMDAGAVARHLERPMLLSVVPGAAVVVFVLCLTSFAVALTLGGGPRATTVELAIYQAVRFEFDLSRAALLSLVQLGLTVTVALLAFRSVGSTDLAAGLDRPADRWEARTRILRAQDAGVILVATLFLILPIGAVILRGVMEVPSLPQSVWTSALRSLAVAGASTVLVTALALTMAVAAVRLGARGGWIEAAGLTAIAASPLVIGTGLFLLVFPFANPERLALPVTALVNAISTLPFALRALIPALRRVEADFGRLADSLDLQGWSRMRVLILPRLSRPLGFSAGLAAALSMGDLGVVALFADPEAATLPLQVYRLMGSYRMDEAAGASVLLLGLSFAAFWAFDRGARRAEA</sequence>
<feature type="transmembrane region" description="Helical" evidence="8">
    <location>
        <begin position="326"/>
        <end position="349"/>
    </location>
</feature>
<feature type="transmembrane region" description="Helical" evidence="8">
    <location>
        <begin position="12"/>
        <end position="35"/>
    </location>
</feature>
<protein>
    <submittedName>
        <fullName evidence="10">Thiamine transport system permease protein</fullName>
    </submittedName>
</protein>
<evidence type="ECO:0000256" key="3">
    <source>
        <dbReference type="ARBA" id="ARBA00022475"/>
    </source>
</evidence>
<feature type="transmembrane region" description="Helical" evidence="8">
    <location>
        <begin position="189"/>
        <end position="214"/>
    </location>
</feature>
<dbReference type="InterPro" id="IPR035906">
    <property type="entry name" value="MetI-like_sf"/>
</dbReference>
<keyword evidence="6 8" id="KW-1133">Transmembrane helix</keyword>
<keyword evidence="5 8" id="KW-0812">Transmembrane</keyword>
<dbReference type="PROSITE" id="PS51257">
    <property type="entry name" value="PROKAR_LIPOPROTEIN"/>
    <property type="match status" value="1"/>
</dbReference>
<dbReference type="AlphaFoldDB" id="A0A316G3B8"/>
<feature type="transmembrane region" description="Helical" evidence="8">
    <location>
        <begin position="131"/>
        <end position="153"/>
    </location>
</feature>